<dbReference type="AlphaFoldDB" id="A0A8J8GN65"/>
<evidence type="ECO:0000313" key="1">
    <source>
        <dbReference type="EMBL" id="NUB93124.1"/>
    </source>
</evidence>
<sequence length="220" mass="24419">MSQPGPDSSPDPDDRPWDEVSRFPTFVDHLENEGAFSVREIIANLDVEIPVDGIVYHDRGIRVPGYDATFVHEPSRGRPAFSLEVDTVGPRNAWAVFDAQLGWDLYLLRTEGVSALAWVSDEEYKTEEATHFQTKHDALTAGRFSFGVFCYSGSDWDERVARIEGTDAPAYLKRDDGTPVIPQNPSEFYDYIGSSATELRQTGGGAPPHLGILELEVTIN</sequence>
<comment type="caution">
    <text evidence="1">The sequence shown here is derived from an EMBL/GenBank/DDBJ whole genome shotgun (WGS) entry which is preliminary data.</text>
</comment>
<dbReference type="Proteomes" id="UP000728647">
    <property type="component" value="Unassembled WGS sequence"/>
</dbReference>
<accession>A0A8J8GN65</accession>
<proteinExistence type="predicted"/>
<reference evidence="1" key="1">
    <citation type="submission" date="2020-06" db="EMBL/GenBank/DDBJ databases">
        <title>Haloterrigena sp. nov., an extremely halophilic archaeon isolated from a saline sediment.</title>
        <authorList>
            <person name="Liu B.-B."/>
        </authorList>
    </citation>
    <scope>NUCLEOTIDE SEQUENCE</scope>
    <source>
        <strain evidence="1">SYSU A121-1</strain>
    </source>
</reference>
<evidence type="ECO:0000313" key="2">
    <source>
        <dbReference type="Proteomes" id="UP000728647"/>
    </source>
</evidence>
<name>A0A8J8GN65_9EURY</name>
<dbReference type="OrthoDB" id="350085at2157"/>
<dbReference type="EMBL" id="JABURA010000001">
    <property type="protein sequence ID" value="NUB93124.1"/>
    <property type="molecule type" value="Genomic_DNA"/>
</dbReference>
<protein>
    <submittedName>
        <fullName evidence="1">Uncharacterized protein</fullName>
    </submittedName>
</protein>
<organism evidence="1 2">
    <name type="scientific">Haloterrigena gelatinilytica</name>
    <dbReference type="NCBI Taxonomy" id="2741724"/>
    <lineage>
        <taxon>Archaea</taxon>
        <taxon>Methanobacteriati</taxon>
        <taxon>Methanobacteriota</taxon>
        <taxon>Stenosarchaea group</taxon>
        <taxon>Halobacteria</taxon>
        <taxon>Halobacteriales</taxon>
        <taxon>Natrialbaceae</taxon>
        <taxon>Haloterrigena</taxon>
    </lineage>
</organism>
<gene>
    <name evidence="1" type="ORF">HT576_19135</name>
</gene>
<dbReference type="RefSeq" id="WP_174702818.1">
    <property type="nucleotide sequence ID" value="NZ_JABURA010000001.1"/>
</dbReference>